<evidence type="ECO:0000256" key="2">
    <source>
        <dbReference type="ARBA" id="ARBA00004651"/>
    </source>
</evidence>
<keyword evidence="9 12" id="KW-1133">Transmembrane helix</keyword>
<dbReference type="CDD" id="cd07328">
    <property type="entry name" value="M48_Ste24p_like"/>
    <property type="match status" value="1"/>
</dbReference>
<dbReference type="InterPro" id="IPR050083">
    <property type="entry name" value="HtpX_protease"/>
</dbReference>
<comment type="subcellular location">
    <subcellularLocation>
        <location evidence="2">Cell membrane</location>
        <topology evidence="2">Multi-pass membrane protein</topology>
    </subcellularLocation>
</comment>
<evidence type="ECO:0000256" key="4">
    <source>
        <dbReference type="ARBA" id="ARBA00022670"/>
    </source>
</evidence>
<dbReference type="Pfam" id="PF01435">
    <property type="entry name" value="Peptidase_M48"/>
    <property type="match status" value="1"/>
</dbReference>
<name>A0ABW8EIG4_STRT5</name>
<gene>
    <name evidence="14" type="ORF">ACIO7M_12715</name>
</gene>
<evidence type="ECO:0000256" key="6">
    <source>
        <dbReference type="ARBA" id="ARBA00022723"/>
    </source>
</evidence>
<feature type="transmembrane region" description="Helical" evidence="12">
    <location>
        <begin position="12"/>
        <end position="36"/>
    </location>
</feature>
<feature type="domain" description="Peptidase M48" evidence="13">
    <location>
        <begin position="82"/>
        <end position="348"/>
    </location>
</feature>
<dbReference type="EC" id="3.4.24.-" evidence="14"/>
<organism evidence="14 15">
    <name type="scientific">Streptomyces toxytricini</name>
    <name type="common">Actinomyces toxytricini</name>
    <dbReference type="NCBI Taxonomy" id="67369"/>
    <lineage>
        <taxon>Bacteria</taxon>
        <taxon>Bacillati</taxon>
        <taxon>Actinomycetota</taxon>
        <taxon>Actinomycetes</taxon>
        <taxon>Kitasatosporales</taxon>
        <taxon>Streptomycetaceae</taxon>
        <taxon>Streptomyces</taxon>
    </lineage>
</organism>
<keyword evidence="4" id="KW-0645">Protease</keyword>
<evidence type="ECO:0000313" key="14">
    <source>
        <dbReference type="EMBL" id="MFJ2821962.1"/>
    </source>
</evidence>
<comment type="caution">
    <text evidence="14">The sequence shown here is derived from an EMBL/GenBank/DDBJ whole genome shotgun (WGS) entry which is preliminary data.</text>
</comment>
<evidence type="ECO:0000259" key="13">
    <source>
        <dbReference type="Pfam" id="PF01435"/>
    </source>
</evidence>
<evidence type="ECO:0000256" key="8">
    <source>
        <dbReference type="ARBA" id="ARBA00022833"/>
    </source>
</evidence>
<keyword evidence="10 14" id="KW-0482">Metalloprotease</keyword>
<keyword evidence="8" id="KW-0862">Zinc</keyword>
<evidence type="ECO:0000256" key="12">
    <source>
        <dbReference type="SAM" id="Phobius"/>
    </source>
</evidence>
<keyword evidence="5 12" id="KW-0812">Transmembrane</keyword>
<keyword evidence="7 14" id="KW-0378">Hydrolase</keyword>
<evidence type="ECO:0000256" key="1">
    <source>
        <dbReference type="ARBA" id="ARBA00001947"/>
    </source>
</evidence>
<dbReference type="PANTHER" id="PTHR43221:SF1">
    <property type="entry name" value="PROTEASE HTPX"/>
    <property type="match status" value="1"/>
</dbReference>
<dbReference type="InterPro" id="IPR001915">
    <property type="entry name" value="Peptidase_M48"/>
</dbReference>
<evidence type="ECO:0000256" key="5">
    <source>
        <dbReference type="ARBA" id="ARBA00022692"/>
    </source>
</evidence>
<dbReference type="RefSeq" id="WP_402380261.1">
    <property type="nucleotide sequence ID" value="NZ_JBIUYY010000005.1"/>
</dbReference>
<keyword evidence="3" id="KW-1003">Cell membrane</keyword>
<evidence type="ECO:0000256" key="7">
    <source>
        <dbReference type="ARBA" id="ARBA00022801"/>
    </source>
</evidence>
<sequence>MGAYLRALRALVLLAGFYLLGLVLIGILAGIDWLMVTQTNTGPLTSKIILVSVVLSVPIVRGMFMLRTPKPDPTPGVRVTEQDEPRLWAAVRELAEQIGTRAPDEIVLVDEVNAAVSEEARLLGLLGGKRTLYLGLPLMTGLDETQLRAVLGHELGHYSNSDTRMMPLILRGRAQLVRTIVHFHERADNKVAKETAKQEKAAEKRLAKGKKAKEVDTTGVGVTYRAMARIYTAYGTFYLRATRSTSRRQEFAADLAAARICGRDAYAAALRELNVLSPAHEFYMSSYATLGVGAGLLPPPGQVFGGFGALLAARAEELDGLREDLPTEAASPYDSHPPLAERVARIEALPDDGLPARSARPSLGLLSDPVAAFTALEREVLTPEAQALPRLDWEDLVHRSMSQYVAQGAEGIRTALTAEGTDGSLAALLDAIDADPAVLWRVAEHFPKSDEAKAASGRAAREFARPAVRRALNQLVTVELTARGTARWQLSWSDSASVRYPADGFAEQLTLALDAAVADRPDTEPLRKLVLAS</sequence>
<dbReference type="GO" id="GO:0008237">
    <property type="term" value="F:metallopeptidase activity"/>
    <property type="evidence" value="ECO:0007669"/>
    <property type="project" value="UniProtKB-KW"/>
</dbReference>
<keyword evidence="11 12" id="KW-0472">Membrane</keyword>
<dbReference type="Proteomes" id="UP001617351">
    <property type="component" value="Unassembled WGS sequence"/>
</dbReference>
<proteinExistence type="predicted"/>
<protein>
    <submittedName>
        <fullName evidence="14">M48 family metalloprotease</fullName>
        <ecNumber evidence="14">3.4.24.-</ecNumber>
    </submittedName>
</protein>
<evidence type="ECO:0000313" key="15">
    <source>
        <dbReference type="Proteomes" id="UP001617351"/>
    </source>
</evidence>
<evidence type="ECO:0000256" key="9">
    <source>
        <dbReference type="ARBA" id="ARBA00022989"/>
    </source>
</evidence>
<keyword evidence="15" id="KW-1185">Reference proteome</keyword>
<dbReference type="PANTHER" id="PTHR43221">
    <property type="entry name" value="PROTEASE HTPX"/>
    <property type="match status" value="1"/>
</dbReference>
<evidence type="ECO:0000256" key="11">
    <source>
        <dbReference type="ARBA" id="ARBA00023136"/>
    </source>
</evidence>
<evidence type="ECO:0000256" key="10">
    <source>
        <dbReference type="ARBA" id="ARBA00023049"/>
    </source>
</evidence>
<comment type="cofactor">
    <cofactor evidence="1">
        <name>Zn(2+)</name>
        <dbReference type="ChEBI" id="CHEBI:29105"/>
    </cofactor>
</comment>
<accession>A0ABW8EIG4</accession>
<reference evidence="14 15" key="1">
    <citation type="submission" date="2024-10" db="EMBL/GenBank/DDBJ databases">
        <title>The Natural Products Discovery Center: Release of the First 8490 Sequenced Strains for Exploring Actinobacteria Biosynthetic Diversity.</title>
        <authorList>
            <person name="Kalkreuter E."/>
            <person name="Kautsar S.A."/>
            <person name="Yang D."/>
            <person name="Bader C.D."/>
            <person name="Teijaro C.N."/>
            <person name="Fluegel L."/>
            <person name="Davis C.M."/>
            <person name="Simpson J.R."/>
            <person name="Lauterbach L."/>
            <person name="Steele A.D."/>
            <person name="Gui C."/>
            <person name="Meng S."/>
            <person name="Li G."/>
            <person name="Viehrig K."/>
            <person name="Ye F."/>
            <person name="Su P."/>
            <person name="Kiefer A.F."/>
            <person name="Nichols A."/>
            <person name="Cepeda A.J."/>
            <person name="Yan W."/>
            <person name="Fan B."/>
            <person name="Jiang Y."/>
            <person name="Adhikari A."/>
            <person name="Zheng C.-J."/>
            <person name="Schuster L."/>
            <person name="Cowan T.M."/>
            <person name="Smanski M.J."/>
            <person name="Chevrette M.G."/>
            <person name="De Carvalho L.P.S."/>
            <person name="Shen B."/>
        </authorList>
    </citation>
    <scope>NUCLEOTIDE SEQUENCE [LARGE SCALE GENOMIC DNA]</scope>
    <source>
        <strain evidence="14 15">NPDC087220</strain>
    </source>
</reference>
<dbReference type="EMBL" id="JBIUYY010000005">
    <property type="protein sequence ID" value="MFJ2821962.1"/>
    <property type="molecule type" value="Genomic_DNA"/>
</dbReference>
<dbReference type="Gene3D" id="3.30.2010.10">
    <property type="entry name" value="Metalloproteases ('zincins'), catalytic domain"/>
    <property type="match status" value="1"/>
</dbReference>
<evidence type="ECO:0000256" key="3">
    <source>
        <dbReference type="ARBA" id="ARBA00022475"/>
    </source>
</evidence>
<keyword evidence="6" id="KW-0479">Metal-binding</keyword>